<proteinExistence type="inferred from homology"/>
<comment type="caution">
    <text evidence="5">The sequence shown here is derived from an EMBL/GenBank/DDBJ whole genome shotgun (WGS) entry which is preliminary data.</text>
</comment>
<accession>A0A919TCK6</accession>
<feature type="domain" description="Fe/B12 periplasmic-binding" evidence="4">
    <location>
        <begin position="62"/>
        <end position="316"/>
    </location>
</feature>
<sequence length="316" mass="32733">MPGRLEDLMKRVLVAAATAAALLLAGGCGGGDGETTTTSAPSAGASYPVSVGAVTLDRRPERIVSLTPTATETLFAIGAGKQVVAVDDQSNYPADAPKTSLSGFKPSAEAIAAENPDLVVLSNDTDKIVSQLGKLKIPVFLTPAAAGLDDAYGEIGQLGLLTGHVTEAEALHQRMSTQIDKIMQGVPARSTALSYYYELDPTLYSVTSKTFVGSIFAKFGMTNVADAADPDGAKGGYPQLSQEALITANPDTIFLADSKCCQQSAQTVAARTGWKTITAVKAGQIYPLDDDIASRWGPRTVDLVQAVADAVAKVPA</sequence>
<dbReference type="Pfam" id="PF01497">
    <property type="entry name" value="Peripla_BP_2"/>
    <property type="match status" value="1"/>
</dbReference>
<dbReference type="GO" id="GO:0071281">
    <property type="term" value="P:cellular response to iron ion"/>
    <property type="evidence" value="ECO:0007669"/>
    <property type="project" value="TreeGrafter"/>
</dbReference>
<dbReference type="AlphaFoldDB" id="A0A919TCK6"/>
<protein>
    <submittedName>
        <fullName evidence="5">ABC transporter substrate-binding protein</fullName>
    </submittedName>
</protein>
<dbReference type="InterPro" id="IPR002491">
    <property type="entry name" value="ABC_transptr_periplasmic_BD"/>
</dbReference>
<dbReference type="InterPro" id="IPR050902">
    <property type="entry name" value="ABC_Transporter_SBP"/>
</dbReference>
<dbReference type="CDD" id="cd01143">
    <property type="entry name" value="YvrC"/>
    <property type="match status" value="1"/>
</dbReference>
<keyword evidence="2 3" id="KW-0732">Signal</keyword>
<dbReference type="PANTHER" id="PTHR30535:SF34">
    <property type="entry name" value="MOLYBDATE-BINDING PROTEIN MOLA"/>
    <property type="match status" value="1"/>
</dbReference>
<feature type="chain" id="PRO_5039233422" evidence="3">
    <location>
        <begin position="31"/>
        <end position="316"/>
    </location>
</feature>
<gene>
    <name evidence="5" type="ORF">Ato02nite_047460</name>
</gene>
<feature type="signal peptide" evidence="3">
    <location>
        <begin position="1"/>
        <end position="30"/>
    </location>
</feature>
<dbReference type="PROSITE" id="PS51257">
    <property type="entry name" value="PROKAR_LIPOPROTEIN"/>
    <property type="match status" value="1"/>
</dbReference>
<dbReference type="SUPFAM" id="SSF53807">
    <property type="entry name" value="Helical backbone' metal receptor"/>
    <property type="match status" value="1"/>
</dbReference>
<dbReference type="PROSITE" id="PS50983">
    <property type="entry name" value="FE_B12_PBP"/>
    <property type="match status" value="1"/>
</dbReference>
<keyword evidence="6" id="KW-1185">Reference proteome</keyword>
<name>A0A919TCK6_9ACTN</name>
<comment type="similarity">
    <text evidence="1">Belongs to the bacterial solute-binding protein 8 family.</text>
</comment>
<evidence type="ECO:0000256" key="1">
    <source>
        <dbReference type="ARBA" id="ARBA00008814"/>
    </source>
</evidence>
<evidence type="ECO:0000259" key="4">
    <source>
        <dbReference type="PROSITE" id="PS50983"/>
    </source>
</evidence>
<dbReference type="NCBIfam" id="NF038402">
    <property type="entry name" value="TroA_like"/>
    <property type="match status" value="1"/>
</dbReference>
<organism evidence="5 6">
    <name type="scientific">Paractinoplanes toevensis</name>
    <dbReference type="NCBI Taxonomy" id="571911"/>
    <lineage>
        <taxon>Bacteria</taxon>
        <taxon>Bacillati</taxon>
        <taxon>Actinomycetota</taxon>
        <taxon>Actinomycetes</taxon>
        <taxon>Micromonosporales</taxon>
        <taxon>Micromonosporaceae</taxon>
        <taxon>Paractinoplanes</taxon>
    </lineage>
</organism>
<evidence type="ECO:0000256" key="3">
    <source>
        <dbReference type="SAM" id="SignalP"/>
    </source>
</evidence>
<dbReference type="PANTHER" id="PTHR30535">
    <property type="entry name" value="VITAMIN B12-BINDING PROTEIN"/>
    <property type="match status" value="1"/>
</dbReference>
<evidence type="ECO:0000313" key="5">
    <source>
        <dbReference type="EMBL" id="GIM92953.1"/>
    </source>
</evidence>
<dbReference type="InterPro" id="IPR054828">
    <property type="entry name" value="Vit_B12_bind_prot"/>
</dbReference>
<reference evidence="5 6" key="1">
    <citation type="submission" date="2021-03" db="EMBL/GenBank/DDBJ databases">
        <title>Whole genome shotgun sequence of Actinoplanes toevensis NBRC 105298.</title>
        <authorList>
            <person name="Komaki H."/>
            <person name="Tamura T."/>
        </authorList>
    </citation>
    <scope>NUCLEOTIDE SEQUENCE [LARGE SCALE GENOMIC DNA]</scope>
    <source>
        <strain evidence="5 6">NBRC 105298</strain>
    </source>
</reference>
<dbReference type="EMBL" id="BOQN01000061">
    <property type="protein sequence ID" value="GIM92953.1"/>
    <property type="molecule type" value="Genomic_DNA"/>
</dbReference>
<dbReference type="Proteomes" id="UP000677082">
    <property type="component" value="Unassembled WGS sequence"/>
</dbReference>
<evidence type="ECO:0000313" key="6">
    <source>
        <dbReference type="Proteomes" id="UP000677082"/>
    </source>
</evidence>
<evidence type="ECO:0000256" key="2">
    <source>
        <dbReference type="ARBA" id="ARBA00022729"/>
    </source>
</evidence>
<dbReference type="Gene3D" id="3.40.50.1980">
    <property type="entry name" value="Nitrogenase molybdenum iron protein domain"/>
    <property type="match status" value="2"/>
</dbReference>